<dbReference type="RefSeq" id="WP_171225830.1">
    <property type="nucleotide sequence ID" value="NZ_CP053085.1"/>
</dbReference>
<evidence type="ECO:0000256" key="4">
    <source>
        <dbReference type="ARBA" id="ARBA00017522"/>
    </source>
</evidence>
<feature type="transmembrane region" description="Helical" evidence="10">
    <location>
        <begin position="180"/>
        <end position="199"/>
    </location>
</feature>
<evidence type="ECO:0000313" key="11">
    <source>
        <dbReference type="EMBL" id="QJR36398.1"/>
    </source>
</evidence>
<accession>A0A6M4IQX3</accession>
<keyword evidence="12" id="KW-1185">Reference proteome</keyword>
<protein>
    <recommendedName>
        <fullName evidence="4">Nicotinamide riboside transporter PnuC</fullName>
    </recommendedName>
</protein>
<dbReference type="Proteomes" id="UP000500938">
    <property type="component" value="Chromosome"/>
</dbReference>
<evidence type="ECO:0000256" key="9">
    <source>
        <dbReference type="ARBA" id="ARBA00023136"/>
    </source>
</evidence>
<keyword evidence="8 10" id="KW-1133">Transmembrane helix</keyword>
<dbReference type="InterPro" id="IPR006419">
    <property type="entry name" value="NMN_transpt_PnuC"/>
</dbReference>
<dbReference type="Pfam" id="PF04973">
    <property type="entry name" value="NMN_transporter"/>
    <property type="match status" value="1"/>
</dbReference>
<feature type="transmembrane region" description="Helical" evidence="10">
    <location>
        <begin position="107"/>
        <end position="125"/>
    </location>
</feature>
<dbReference type="AlphaFoldDB" id="A0A6M4IQX3"/>
<keyword evidence="7 10" id="KW-0812">Transmembrane</keyword>
<dbReference type="EMBL" id="CP053085">
    <property type="protein sequence ID" value="QJR36398.1"/>
    <property type="molecule type" value="Genomic_DNA"/>
</dbReference>
<evidence type="ECO:0000256" key="2">
    <source>
        <dbReference type="ARBA" id="ARBA00004651"/>
    </source>
</evidence>
<feature type="transmembrane region" description="Helical" evidence="10">
    <location>
        <begin position="15"/>
        <end position="38"/>
    </location>
</feature>
<comment type="function">
    <text evidence="1">Required for nicotinamide riboside transport across the inner membrane.</text>
</comment>
<comment type="subcellular location">
    <subcellularLocation>
        <location evidence="2">Cell membrane</location>
        <topology evidence="2">Multi-pass membrane protein</topology>
    </subcellularLocation>
</comment>
<evidence type="ECO:0000256" key="1">
    <source>
        <dbReference type="ARBA" id="ARBA00002672"/>
    </source>
</evidence>
<keyword evidence="9 10" id="KW-0472">Membrane</keyword>
<feature type="transmembrane region" description="Helical" evidence="10">
    <location>
        <begin position="70"/>
        <end position="87"/>
    </location>
</feature>
<evidence type="ECO:0000256" key="6">
    <source>
        <dbReference type="ARBA" id="ARBA00022475"/>
    </source>
</evidence>
<comment type="similarity">
    <text evidence="3">Belongs to the nicotinamide ribonucleoside (NR) uptake permease (TC 4.B.1) family.</text>
</comment>
<sequence>MTSTEFHLLSEPCAWLVAHGSSCAELLGFITGVLNVWLVTRENIWSWPLGVLNAGFYVVVFARTGLYSDTGLQVVYLVLSLYGWWHWLRGGPSQKAVVVTRTTRRTALIMTAIALVTWVSLATITRRLPGAALPWLDAALVSISLVAQYMMTRKLLENWLLWIAVDVVYVGLFINRQLPLTAVLYAVFLVLAIIGYVQWHRSAARTRLANAPANSPEHSPASS</sequence>
<dbReference type="GO" id="GO:0034257">
    <property type="term" value="F:nicotinamide riboside transmembrane transporter activity"/>
    <property type="evidence" value="ECO:0007669"/>
    <property type="project" value="InterPro"/>
</dbReference>
<reference evidence="11 12" key="1">
    <citation type="submission" date="2020-05" db="EMBL/GenBank/DDBJ databases">
        <title>Complete genome sequence of Gemmatimonas greenlandica TET16.</title>
        <authorList>
            <person name="Zeng Y."/>
        </authorList>
    </citation>
    <scope>NUCLEOTIDE SEQUENCE [LARGE SCALE GENOMIC DNA]</scope>
    <source>
        <strain evidence="11 12">TET16</strain>
    </source>
</reference>
<keyword evidence="6" id="KW-1003">Cell membrane</keyword>
<name>A0A6M4IQX3_9BACT</name>
<gene>
    <name evidence="11" type="ORF">HKW67_13230</name>
</gene>
<dbReference type="GO" id="GO:0005886">
    <property type="term" value="C:plasma membrane"/>
    <property type="evidence" value="ECO:0007669"/>
    <property type="project" value="UniProtKB-SubCell"/>
</dbReference>
<organism evidence="11 12">
    <name type="scientific">Gemmatimonas groenlandica</name>
    <dbReference type="NCBI Taxonomy" id="2732249"/>
    <lineage>
        <taxon>Bacteria</taxon>
        <taxon>Pseudomonadati</taxon>
        <taxon>Gemmatimonadota</taxon>
        <taxon>Gemmatimonadia</taxon>
        <taxon>Gemmatimonadales</taxon>
        <taxon>Gemmatimonadaceae</taxon>
        <taxon>Gemmatimonas</taxon>
    </lineage>
</organism>
<evidence type="ECO:0000256" key="3">
    <source>
        <dbReference type="ARBA" id="ARBA00006669"/>
    </source>
</evidence>
<keyword evidence="5" id="KW-0813">Transport</keyword>
<dbReference type="PANTHER" id="PTHR36122">
    <property type="entry name" value="NICOTINAMIDE RIBOSIDE TRANSPORTER PNUC"/>
    <property type="match status" value="1"/>
</dbReference>
<evidence type="ECO:0000313" key="12">
    <source>
        <dbReference type="Proteomes" id="UP000500938"/>
    </source>
</evidence>
<feature type="transmembrane region" description="Helical" evidence="10">
    <location>
        <begin position="131"/>
        <end position="151"/>
    </location>
</feature>
<proteinExistence type="inferred from homology"/>
<evidence type="ECO:0000256" key="5">
    <source>
        <dbReference type="ARBA" id="ARBA00022448"/>
    </source>
</evidence>
<dbReference type="KEGG" id="ggr:HKW67_13230"/>
<evidence type="ECO:0000256" key="7">
    <source>
        <dbReference type="ARBA" id="ARBA00022692"/>
    </source>
</evidence>
<feature type="transmembrane region" description="Helical" evidence="10">
    <location>
        <begin position="45"/>
        <end position="64"/>
    </location>
</feature>
<dbReference type="PANTHER" id="PTHR36122:SF2">
    <property type="entry name" value="NICOTINAMIDE RIBOSIDE TRANSPORTER PNUC"/>
    <property type="match status" value="1"/>
</dbReference>
<feature type="transmembrane region" description="Helical" evidence="10">
    <location>
        <begin position="158"/>
        <end position="174"/>
    </location>
</feature>
<evidence type="ECO:0000256" key="10">
    <source>
        <dbReference type="SAM" id="Phobius"/>
    </source>
</evidence>
<dbReference type="NCBIfam" id="TIGR01528">
    <property type="entry name" value="NMN_trans_PnuC"/>
    <property type="match status" value="1"/>
</dbReference>
<evidence type="ECO:0000256" key="8">
    <source>
        <dbReference type="ARBA" id="ARBA00022989"/>
    </source>
</evidence>